<evidence type="ECO:0000256" key="1">
    <source>
        <dbReference type="ARBA" id="ARBA00004123"/>
    </source>
</evidence>
<dbReference type="InterPro" id="IPR051992">
    <property type="entry name" value="OxStress_Response_Reg"/>
</dbReference>
<evidence type="ECO:0000256" key="3">
    <source>
        <dbReference type="SAM" id="MobiDB-lite"/>
    </source>
</evidence>
<feature type="compositionally biased region" description="Low complexity" evidence="3">
    <location>
        <begin position="46"/>
        <end position="70"/>
    </location>
</feature>
<reference evidence="4 5" key="1">
    <citation type="submission" date="2024-08" db="EMBL/GenBank/DDBJ databases">
        <title>Insights into the chromosomal genome structure of Flemingia macrophylla.</title>
        <authorList>
            <person name="Ding Y."/>
            <person name="Zhao Y."/>
            <person name="Bi W."/>
            <person name="Wu M."/>
            <person name="Zhao G."/>
            <person name="Gong Y."/>
            <person name="Li W."/>
            <person name="Zhang P."/>
        </authorList>
    </citation>
    <scope>NUCLEOTIDE SEQUENCE [LARGE SCALE GENOMIC DNA]</scope>
    <source>
        <strain evidence="4">DYQJB</strain>
        <tissue evidence="4">Leaf</tissue>
    </source>
</reference>
<gene>
    <name evidence="4" type="ORF">Fmac_030316</name>
</gene>
<dbReference type="PANTHER" id="PTHR33172:SF103">
    <property type="entry name" value="PROTEIN OXIDATIVE STRESS 3"/>
    <property type="match status" value="1"/>
</dbReference>
<comment type="caution">
    <text evidence="4">The sequence shown here is derived from an EMBL/GenBank/DDBJ whole genome shotgun (WGS) entry which is preliminary data.</text>
</comment>
<sequence length="179" mass="19616">MNGKAHNFFLEMNVKRMMGGDVIKEDGEDSNDSSSIGLFSEDSMDSLRSSSSSELTEDASSSASSSSTHSNGPLYELSDLMNHLPIKRGLSMFYQGKAQSFTSLARVESIEDLPKKSIPYRKKMKSCKSFGGALDTNRILYSPKATISKKASKRVFCTVLSKRSFLAGSRPSIAVNKNF</sequence>
<evidence type="ECO:0000256" key="2">
    <source>
        <dbReference type="ARBA" id="ARBA00023242"/>
    </source>
</evidence>
<accession>A0ABD1LCV8</accession>
<keyword evidence="5" id="KW-1185">Reference proteome</keyword>
<dbReference type="AlphaFoldDB" id="A0ABD1LCV8"/>
<name>A0ABD1LCV8_9FABA</name>
<feature type="region of interest" description="Disordered" evidence="3">
    <location>
        <begin position="21"/>
        <end position="71"/>
    </location>
</feature>
<organism evidence="4 5">
    <name type="scientific">Flemingia macrophylla</name>
    <dbReference type="NCBI Taxonomy" id="520843"/>
    <lineage>
        <taxon>Eukaryota</taxon>
        <taxon>Viridiplantae</taxon>
        <taxon>Streptophyta</taxon>
        <taxon>Embryophyta</taxon>
        <taxon>Tracheophyta</taxon>
        <taxon>Spermatophyta</taxon>
        <taxon>Magnoliopsida</taxon>
        <taxon>eudicotyledons</taxon>
        <taxon>Gunneridae</taxon>
        <taxon>Pentapetalae</taxon>
        <taxon>rosids</taxon>
        <taxon>fabids</taxon>
        <taxon>Fabales</taxon>
        <taxon>Fabaceae</taxon>
        <taxon>Papilionoideae</taxon>
        <taxon>50 kb inversion clade</taxon>
        <taxon>NPAAA clade</taxon>
        <taxon>indigoferoid/millettioid clade</taxon>
        <taxon>Phaseoleae</taxon>
        <taxon>Flemingia</taxon>
    </lineage>
</organism>
<keyword evidence="2" id="KW-0539">Nucleus</keyword>
<evidence type="ECO:0000313" key="5">
    <source>
        <dbReference type="Proteomes" id="UP001603857"/>
    </source>
</evidence>
<protein>
    <recommendedName>
        <fullName evidence="6">Oxidative stress 3</fullName>
    </recommendedName>
</protein>
<dbReference type="EMBL" id="JBGMDY010000010">
    <property type="protein sequence ID" value="KAL2321347.1"/>
    <property type="molecule type" value="Genomic_DNA"/>
</dbReference>
<comment type="subcellular location">
    <subcellularLocation>
        <location evidence="1">Nucleus</location>
    </subcellularLocation>
</comment>
<dbReference type="GO" id="GO:0006950">
    <property type="term" value="P:response to stress"/>
    <property type="evidence" value="ECO:0007669"/>
    <property type="project" value="UniProtKB-ARBA"/>
</dbReference>
<dbReference type="Proteomes" id="UP001603857">
    <property type="component" value="Unassembled WGS sequence"/>
</dbReference>
<dbReference type="PANTHER" id="PTHR33172">
    <property type="entry name" value="OS08G0516900 PROTEIN"/>
    <property type="match status" value="1"/>
</dbReference>
<dbReference type="GO" id="GO:0005634">
    <property type="term" value="C:nucleus"/>
    <property type="evidence" value="ECO:0007669"/>
    <property type="project" value="UniProtKB-SubCell"/>
</dbReference>
<evidence type="ECO:0008006" key="6">
    <source>
        <dbReference type="Google" id="ProtNLM"/>
    </source>
</evidence>
<proteinExistence type="predicted"/>
<evidence type="ECO:0000313" key="4">
    <source>
        <dbReference type="EMBL" id="KAL2321347.1"/>
    </source>
</evidence>